<evidence type="ECO:0000313" key="1">
    <source>
        <dbReference type="EMBL" id="NMI01563.1"/>
    </source>
</evidence>
<comment type="caution">
    <text evidence="1">The sequence shown here is derived from an EMBL/GenBank/DDBJ whole genome shotgun (WGS) entry which is preliminary data.</text>
</comment>
<name>A0ABX1SLW0_9PSEU</name>
<dbReference type="Gene3D" id="3.10.450.50">
    <property type="match status" value="1"/>
</dbReference>
<accession>A0ABX1SLW0</accession>
<evidence type="ECO:0000313" key="2">
    <source>
        <dbReference type="Proteomes" id="UP000820669"/>
    </source>
</evidence>
<dbReference type="EMBL" id="JAAXLA010000090">
    <property type="protein sequence ID" value="NMI01563.1"/>
    <property type="molecule type" value="Genomic_DNA"/>
</dbReference>
<gene>
    <name evidence="1" type="ORF">HF526_30330</name>
</gene>
<sequence>MSPLPARDRPVPITNGVTTAVATYLTTPKHQVGPSLGQLFTHEAVVHDEGRTHAGLDAIRT</sequence>
<protein>
    <submittedName>
        <fullName evidence="1">Uncharacterized protein</fullName>
    </submittedName>
</protein>
<dbReference type="RefSeq" id="WP_169385021.1">
    <property type="nucleotide sequence ID" value="NZ_JAAXLA010000090.1"/>
</dbReference>
<reference evidence="1 2" key="1">
    <citation type="submission" date="2020-04" db="EMBL/GenBank/DDBJ databases">
        <authorList>
            <person name="Klaysubun C."/>
            <person name="Duangmal K."/>
            <person name="Lipun K."/>
        </authorList>
    </citation>
    <scope>NUCLEOTIDE SEQUENCE [LARGE SCALE GENOMIC DNA]</scope>
    <source>
        <strain evidence="1 2">K10HN5</strain>
    </source>
</reference>
<proteinExistence type="predicted"/>
<dbReference type="Proteomes" id="UP000820669">
    <property type="component" value="Unassembled WGS sequence"/>
</dbReference>
<organism evidence="1 2">
    <name type="scientific">Pseudonocardia acidicola</name>
    <dbReference type="NCBI Taxonomy" id="2724939"/>
    <lineage>
        <taxon>Bacteria</taxon>
        <taxon>Bacillati</taxon>
        <taxon>Actinomycetota</taxon>
        <taxon>Actinomycetes</taxon>
        <taxon>Pseudonocardiales</taxon>
        <taxon>Pseudonocardiaceae</taxon>
        <taxon>Pseudonocardia</taxon>
    </lineage>
</organism>
<keyword evidence="2" id="KW-1185">Reference proteome</keyword>